<feature type="region of interest" description="Disordered" evidence="1">
    <location>
        <begin position="44"/>
        <end position="75"/>
    </location>
</feature>
<evidence type="ECO:0000256" key="1">
    <source>
        <dbReference type="SAM" id="MobiDB-lite"/>
    </source>
</evidence>
<dbReference type="AlphaFoldDB" id="A0A2H9TC04"/>
<name>A0A2H9TC04_9ZZZZ</name>
<sequence>MEKEVKKGSLKELSGDGCDDKKVGPMFSDQSEYHLVQNTMKYSSSCGDPASVATPEKNREGEPPLHESNQNGRDQLIIDDFFKHQNQTNREKQGDDFDKKCCDVMDINKNEVKKSDFRYKESGIKICEKLKKFSPSLMTIEEETESHDSEKSIGVDEIDIKKSFKENMVKESRDVCEADEFIVPEFPVTFERSNSGSDKNNTDVDDFKKASCKKNIDIDPVGICGITDLFSQSSFSDQGDFGVSLSIKDNPDFLLMLEDNEKKGYKGKKKKGKSKVKNSDNKTASKRRKPYEQSFFKDSQSKSLLAYGSRSGLKKSDKWGFFSLSNDDSSRFLEEIKTLRNIALVSENNENSNLTVSCDLSVLKKEMKRQKKQSFYHSIFIPYANATFFNKKFWYCSVPIILAICAVANNSDLTMEWLDYILDLAIFSLYSLYNVATYNSEVNAAVCDTLKFMVPISNIGLMLYPICHSHFYYNKLGKREKEKTKNKYLMYWSASAVMFYPSAYCCRILYKDMTVSEYKKNLADKLMTYSNAPDGCHSIGGDSWCRYSQIGYIDVANTSDSEVMKWGEQFYKGFDEVLNKCVDLDKNNLPTVVRCLLENCGAIPGDGLDMQCFTDTFLLNMNDSMKRNGKPLGGIATSPSLITMLKAFPYQRNMNTQLSEQCFSLLTHKFKGGNKTILDVRPCMKKNARMICSKETTYQKEKTLTDVSIKVPDDRCHSAYRLLRYSGLDQGWKDATPGLVYDFLSQKTVKISSIPASGYYGLVQLGASVEENKGDVIFFLIEKGRKLAECLISNY</sequence>
<accession>A0A2H9TC04</accession>
<evidence type="ECO:0000313" key="2">
    <source>
        <dbReference type="EMBL" id="PJE80776.1"/>
    </source>
</evidence>
<proteinExistence type="predicted"/>
<gene>
    <name evidence="2" type="ORF">CI610_00201</name>
</gene>
<reference evidence="2" key="1">
    <citation type="journal article" date="2017" name="Appl. Environ. Microbiol.">
        <title>Molecular characterization of an Endozoicomonas-like organism causing infection in king scallop Pecten maximus L.</title>
        <authorList>
            <person name="Cano I."/>
            <person name="van Aerle R."/>
            <person name="Ross S."/>
            <person name="Verner-Jeffreys D.W."/>
            <person name="Paley R.K."/>
            <person name="Rimmer G."/>
            <person name="Ryder D."/>
            <person name="Hooper P."/>
            <person name="Stone D."/>
            <person name="Feist S.W."/>
        </authorList>
    </citation>
    <scope>NUCLEOTIDE SEQUENCE</scope>
</reference>
<dbReference type="EMBL" id="NSIT01000005">
    <property type="protein sequence ID" value="PJE80776.1"/>
    <property type="molecule type" value="Genomic_DNA"/>
</dbReference>
<organism evidence="2">
    <name type="scientific">invertebrate metagenome</name>
    <dbReference type="NCBI Taxonomy" id="1711999"/>
    <lineage>
        <taxon>unclassified sequences</taxon>
        <taxon>metagenomes</taxon>
        <taxon>organismal metagenomes</taxon>
    </lineage>
</organism>
<feature type="region of interest" description="Disordered" evidence="1">
    <location>
        <begin position="264"/>
        <end position="296"/>
    </location>
</feature>
<feature type="compositionally biased region" description="Basic residues" evidence="1">
    <location>
        <begin position="265"/>
        <end position="276"/>
    </location>
</feature>
<protein>
    <submittedName>
        <fullName evidence="2">Uncharacterized protein</fullName>
    </submittedName>
</protein>
<feature type="compositionally biased region" description="Basic and acidic residues" evidence="1">
    <location>
        <begin position="56"/>
        <end position="65"/>
    </location>
</feature>
<feature type="compositionally biased region" description="Basic and acidic residues" evidence="1">
    <location>
        <begin position="1"/>
        <end position="23"/>
    </location>
</feature>
<feature type="region of interest" description="Disordered" evidence="1">
    <location>
        <begin position="1"/>
        <end position="24"/>
    </location>
</feature>
<comment type="caution">
    <text evidence="2">The sequence shown here is derived from an EMBL/GenBank/DDBJ whole genome shotgun (WGS) entry which is preliminary data.</text>
</comment>